<feature type="domain" description="CYTH" evidence="2">
    <location>
        <begin position="17"/>
        <end position="145"/>
    </location>
</feature>
<keyword evidence="4" id="KW-1185">Reference proteome</keyword>
<dbReference type="Ensembl" id="ENSLLET00000020322.1">
    <property type="protein sequence ID" value="ENSLLEP00000019550.1"/>
    <property type="gene ID" value="ENSLLEG00000012339.1"/>
</dbReference>
<dbReference type="InterPro" id="IPR033469">
    <property type="entry name" value="CYTH-like_dom_sf"/>
</dbReference>
<proteinExistence type="predicted"/>
<dbReference type="InterPro" id="IPR008173">
    <property type="entry name" value="Adenylyl_cyclase_CyaB"/>
</dbReference>
<dbReference type="Proteomes" id="UP000694569">
    <property type="component" value="Unplaced"/>
</dbReference>
<dbReference type="CDD" id="cd07890">
    <property type="entry name" value="CYTH-like_AC_IV-like"/>
    <property type="match status" value="1"/>
</dbReference>
<evidence type="ECO:0000313" key="4">
    <source>
        <dbReference type="Proteomes" id="UP000694569"/>
    </source>
</evidence>
<protein>
    <recommendedName>
        <fullName evidence="2">CYTH domain-containing protein</fullName>
    </recommendedName>
</protein>
<accession>A0A8C5MV80</accession>
<reference evidence="3" key="1">
    <citation type="submission" date="2025-08" db="UniProtKB">
        <authorList>
            <consortium name="Ensembl"/>
        </authorList>
    </citation>
    <scope>IDENTIFICATION</scope>
</reference>
<dbReference type="PANTHER" id="PTHR21028">
    <property type="entry name" value="SI:CH211-156B7.4"/>
    <property type="match status" value="1"/>
</dbReference>
<dbReference type="Gene3D" id="2.40.320.10">
    <property type="entry name" value="Hypothetical Protein Pfu-838710-001"/>
    <property type="match status" value="1"/>
</dbReference>
<feature type="region of interest" description="Disordered" evidence="1">
    <location>
        <begin position="171"/>
        <end position="229"/>
    </location>
</feature>
<dbReference type="InterPro" id="IPR023577">
    <property type="entry name" value="CYTH_domain"/>
</dbReference>
<dbReference type="OrthoDB" id="6159137at2759"/>
<organism evidence="3 4">
    <name type="scientific">Leptobrachium leishanense</name>
    <name type="common">Leishan spiny toad</name>
    <dbReference type="NCBI Taxonomy" id="445787"/>
    <lineage>
        <taxon>Eukaryota</taxon>
        <taxon>Metazoa</taxon>
        <taxon>Chordata</taxon>
        <taxon>Craniata</taxon>
        <taxon>Vertebrata</taxon>
        <taxon>Euteleostomi</taxon>
        <taxon>Amphibia</taxon>
        <taxon>Batrachia</taxon>
        <taxon>Anura</taxon>
        <taxon>Pelobatoidea</taxon>
        <taxon>Megophryidae</taxon>
        <taxon>Leptobrachium</taxon>
    </lineage>
</organism>
<evidence type="ECO:0000256" key="1">
    <source>
        <dbReference type="SAM" id="MobiDB-lite"/>
    </source>
</evidence>
<dbReference type="PANTHER" id="PTHR21028:SF2">
    <property type="entry name" value="CYTH DOMAIN-CONTAINING PROTEIN"/>
    <property type="match status" value="1"/>
</dbReference>
<dbReference type="GO" id="GO:0016462">
    <property type="term" value="F:pyrophosphatase activity"/>
    <property type="evidence" value="ECO:0007669"/>
    <property type="project" value="UniProtKB-ARBA"/>
</dbReference>
<dbReference type="Pfam" id="PF01928">
    <property type="entry name" value="CYTH"/>
    <property type="match status" value="1"/>
</dbReference>
<reference evidence="3" key="2">
    <citation type="submission" date="2025-09" db="UniProtKB">
        <authorList>
            <consortium name="Ensembl"/>
        </authorList>
    </citation>
    <scope>IDENTIFICATION</scope>
</reference>
<evidence type="ECO:0000313" key="3">
    <source>
        <dbReference type="Ensembl" id="ENSLLEP00000019550.1"/>
    </source>
</evidence>
<sequence>MDSFLGNVYQSYVKMPRNVEVKAKVHNWDHTRKECEALSKSAGETLAQRDVFFNTEHGRLKLRDFQDGRGQLIYYERPDLQGPKLSNYSISSTSDPHGLEEVLTQALGVRGSVVKQRLLFLVGQTRIHLDRVQDLGDFLELESFATSTLPSLYKQALPAKMTLFLACESSSNGQKSQTTRKPSNRDWRKSGGCGKKRNNNHEPASLRPSRIAKNTGWDRAGKCSPPCLS</sequence>
<name>A0A8C5MV80_9ANUR</name>
<dbReference type="GeneTree" id="ENSGT00390000003014"/>
<evidence type="ECO:0000259" key="2">
    <source>
        <dbReference type="Pfam" id="PF01928"/>
    </source>
</evidence>
<dbReference type="AlphaFoldDB" id="A0A8C5MV80"/>
<dbReference type="SUPFAM" id="SSF55154">
    <property type="entry name" value="CYTH-like phosphatases"/>
    <property type="match status" value="1"/>
</dbReference>
<feature type="compositionally biased region" description="Polar residues" evidence="1">
    <location>
        <begin position="171"/>
        <end position="181"/>
    </location>
</feature>